<keyword evidence="1" id="KW-0547">Nucleotide-binding</keyword>
<dbReference type="CDD" id="cd18793">
    <property type="entry name" value="SF2_C_SNF"/>
    <property type="match status" value="1"/>
</dbReference>
<dbReference type="GO" id="GO:0005634">
    <property type="term" value="C:nucleus"/>
    <property type="evidence" value="ECO:0007669"/>
    <property type="project" value="TreeGrafter"/>
</dbReference>
<dbReference type="Proteomes" id="UP000269721">
    <property type="component" value="Unassembled WGS sequence"/>
</dbReference>
<dbReference type="PANTHER" id="PTHR45626">
    <property type="entry name" value="TRANSCRIPTION TERMINATION FACTOR 2-RELATED"/>
    <property type="match status" value="1"/>
</dbReference>
<feature type="compositionally biased region" description="Acidic residues" evidence="4">
    <location>
        <begin position="1247"/>
        <end position="1256"/>
    </location>
</feature>
<organism evidence="6 7">
    <name type="scientific">Blyttiomyces helicus</name>
    <dbReference type="NCBI Taxonomy" id="388810"/>
    <lineage>
        <taxon>Eukaryota</taxon>
        <taxon>Fungi</taxon>
        <taxon>Fungi incertae sedis</taxon>
        <taxon>Chytridiomycota</taxon>
        <taxon>Chytridiomycota incertae sedis</taxon>
        <taxon>Chytridiomycetes</taxon>
        <taxon>Chytridiomycetes incertae sedis</taxon>
        <taxon>Blyttiomyces</taxon>
    </lineage>
</organism>
<dbReference type="InterPro" id="IPR014001">
    <property type="entry name" value="Helicase_ATP-bd"/>
</dbReference>
<keyword evidence="3" id="KW-0067">ATP-binding</keyword>
<dbReference type="GO" id="GO:0016787">
    <property type="term" value="F:hydrolase activity"/>
    <property type="evidence" value="ECO:0007669"/>
    <property type="project" value="UniProtKB-KW"/>
</dbReference>
<dbReference type="InterPro" id="IPR027417">
    <property type="entry name" value="P-loop_NTPase"/>
</dbReference>
<dbReference type="PANTHER" id="PTHR45626:SF51">
    <property type="entry name" value="SNF2-RELATED DOMAIN-CONTAINING PROTEIN"/>
    <property type="match status" value="1"/>
</dbReference>
<sequence>MPSVDDEEFGPYLAVGILRVPYHPALTFVALPPACDPSPVSRNNQVNLAAAARIFVFPACSPSATAPFVDQNVHNEGEGGRVGHDVAVNTEVHFEVEDGNVQVKCELEGLELEDGVKNEFEDGELEDVGEGEVEIGAASLSSAVEEPELDIDGDSDDGVDLAAADSGELDADDEFDGDHIMGLEEPEWHPWPAGTRGGLKSCPVVVARQTQVLIDNGYARALYMVHREEVPNQGPYPPPASLYVRLYLLPDDVKSYRILNPSKDCRKALHAVLKIVDCSPRRFASPAPYLRWPTESRLGVWKYTPPPDATLGSIYAGMPSPCPFAIDGKSNEDDIRLLRESLTLPAPRGMRSTLFGYQKRSLWKLLQRELFPQRVLNPELVECARADTGAPYWISTTTNMLYSSKTEYLDPLGGMICEGFAEMGTGKTCICLALILHTRHQISQPSADSVPKSLNEGPVRVDIDPSHLRPIHGHEPDLDPVSRPVPSLKELTATKILTDRIPHAHWEWPPTLDALLRESHPYYLKPPPYAYRLTRKGEDDQSRFLKVFVSSATLVVVPDTLVDQWRTEINKHTEDLELRVLVLTTGGAEVPPAEELLAFDMVLISHSRFGKEARVGKVRQSGVTGKNQCMCPINLTTNAVHCVCRSPLLSLRWLRLIIDEGHSMAKSEQKNSQVDIAARLECDRKWICSGTPMPNFLVEPSPAEERVDVEKLGMLLREFLRVEPYASDKDAFKNIIAKPFLEKGFRGLEKLQDVMQRIMVRNREEDIEGDIKLPPLSVSTTTLPFTPHQRLVQNCVLCMIGANAILSERTDQDYFFDSRSASALREVISNLERSSFAFCGPVTGPRLLQQSVDTLENVVEGLAEQRIGTRRFPDHDVAQLEEIKRELEAALADGEWKSLLCGYDVGYLVAGSLDEVRWGDDGSASNGVRGDGWAVWDGRDVENVRNAAKSRAVVVRVPVSGAREAGAADGGTGAAPGGVDPMDVDQTPASMASMEADPDPAPERGLDTESAPLPNSDPLILATSSAKLSYLADQIARYSREEKIIIFAQLDVELFHLHEICRILRIRCLLFHTKMAKRAHNITTFQTSQTIRVIIMQTAISAWGIDLSAASRVYFVSPVWQSDMERQAIKRAHRIGCTREVFVETLVIRDSFEEEILRRRRPLKDAGPAAKRVKTMTDDAAMREVLSRARLVPPAPPPSPTTLPPRLSTLRLSPMTLLAPLETPIPLIPPPAASLFAATDDRPAAVDPDDEKEDEDYYSRSIPTWPDTAAAEPATGSSESSIRFREDAESSARVDSPPAKRLKGAGGKRAKVSWGDAE</sequence>
<evidence type="ECO:0000256" key="4">
    <source>
        <dbReference type="SAM" id="MobiDB-lite"/>
    </source>
</evidence>
<evidence type="ECO:0000256" key="1">
    <source>
        <dbReference type="ARBA" id="ARBA00022741"/>
    </source>
</evidence>
<dbReference type="EMBL" id="KZ995981">
    <property type="protein sequence ID" value="RKO89631.1"/>
    <property type="molecule type" value="Genomic_DNA"/>
</dbReference>
<dbReference type="Gene3D" id="3.40.50.10810">
    <property type="entry name" value="Tandem AAA-ATPase domain"/>
    <property type="match status" value="1"/>
</dbReference>
<dbReference type="InterPro" id="IPR038718">
    <property type="entry name" value="SNF2-like_sf"/>
</dbReference>
<dbReference type="SMART" id="SM00487">
    <property type="entry name" value="DEXDc"/>
    <property type="match status" value="1"/>
</dbReference>
<dbReference type="Pfam" id="PF00271">
    <property type="entry name" value="Helicase_C"/>
    <property type="match status" value="1"/>
</dbReference>
<feature type="compositionally biased region" description="Basic residues" evidence="4">
    <location>
        <begin position="1300"/>
        <end position="1311"/>
    </location>
</feature>
<feature type="domain" description="Helicase C-terminal" evidence="5">
    <location>
        <begin position="1031"/>
        <end position="1181"/>
    </location>
</feature>
<dbReference type="CDD" id="cd18008">
    <property type="entry name" value="DEXDc_SHPRH-like"/>
    <property type="match status" value="1"/>
</dbReference>
<gene>
    <name evidence="6" type="ORF">BDK51DRAFT_34691</name>
</gene>
<evidence type="ECO:0000313" key="7">
    <source>
        <dbReference type="Proteomes" id="UP000269721"/>
    </source>
</evidence>
<reference evidence="7" key="1">
    <citation type="journal article" date="2018" name="Nat. Microbiol.">
        <title>Leveraging single-cell genomics to expand the fungal tree of life.</title>
        <authorList>
            <person name="Ahrendt S.R."/>
            <person name="Quandt C.A."/>
            <person name="Ciobanu D."/>
            <person name="Clum A."/>
            <person name="Salamov A."/>
            <person name="Andreopoulos B."/>
            <person name="Cheng J.F."/>
            <person name="Woyke T."/>
            <person name="Pelin A."/>
            <person name="Henrissat B."/>
            <person name="Reynolds N.K."/>
            <person name="Benny G.L."/>
            <person name="Smith M.E."/>
            <person name="James T.Y."/>
            <person name="Grigoriev I.V."/>
        </authorList>
    </citation>
    <scope>NUCLEOTIDE SEQUENCE [LARGE SCALE GENOMIC DNA]</scope>
</reference>
<dbReference type="InterPro" id="IPR001650">
    <property type="entry name" value="Helicase_C-like"/>
</dbReference>
<dbReference type="SUPFAM" id="SSF52540">
    <property type="entry name" value="P-loop containing nucleoside triphosphate hydrolases"/>
    <property type="match status" value="2"/>
</dbReference>
<dbReference type="Gene3D" id="3.40.50.300">
    <property type="entry name" value="P-loop containing nucleotide triphosphate hydrolases"/>
    <property type="match status" value="1"/>
</dbReference>
<evidence type="ECO:0000256" key="2">
    <source>
        <dbReference type="ARBA" id="ARBA00022801"/>
    </source>
</evidence>
<feature type="compositionally biased region" description="Basic and acidic residues" evidence="4">
    <location>
        <begin position="1282"/>
        <end position="1292"/>
    </location>
</feature>
<dbReference type="OrthoDB" id="2801544at2759"/>
<dbReference type="GO" id="GO:0006281">
    <property type="term" value="P:DNA repair"/>
    <property type="evidence" value="ECO:0007669"/>
    <property type="project" value="TreeGrafter"/>
</dbReference>
<feature type="region of interest" description="Disordered" evidence="4">
    <location>
        <begin position="1242"/>
        <end position="1318"/>
    </location>
</feature>
<dbReference type="Pfam" id="PF00176">
    <property type="entry name" value="SNF2-rel_dom"/>
    <property type="match status" value="1"/>
</dbReference>
<feature type="region of interest" description="Disordered" evidence="4">
    <location>
        <begin position="964"/>
        <end position="1015"/>
    </location>
</feature>
<evidence type="ECO:0000259" key="5">
    <source>
        <dbReference type="PROSITE" id="PS51194"/>
    </source>
</evidence>
<dbReference type="GO" id="GO:0008094">
    <property type="term" value="F:ATP-dependent activity, acting on DNA"/>
    <property type="evidence" value="ECO:0007669"/>
    <property type="project" value="TreeGrafter"/>
</dbReference>
<dbReference type="InterPro" id="IPR000330">
    <property type="entry name" value="SNF2_N"/>
</dbReference>
<keyword evidence="2" id="KW-0378">Hydrolase</keyword>
<dbReference type="InterPro" id="IPR049730">
    <property type="entry name" value="SNF2/RAD54-like_C"/>
</dbReference>
<dbReference type="InterPro" id="IPR050628">
    <property type="entry name" value="SNF2_RAD54_helicase_TF"/>
</dbReference>
<proteinExistence type="predicted"/>
<accession>A0A4P9WAK9</accession>
<evidence type="ECO:0000256" key="3">
    <source>
        <dbReference type="ARBA" id="ARBA00022840"/>
    </source>
</evidence>
<keyword evidence="7" id="KW-1185">Reference proteome</keyword>
<dbReference type="PROSITE" id="PS51194">
    <property type="entry name" value="HELICASE_CTER"/>
    <property type="match status" value="1"/>
</dbReference>
<protein>
    <submittedName>
        <fullName evidence="6">SNF2 family N-terminal domain-containing protein</fullName>
    </submittedName>
</protein>
<evidence type="ECO:0000313" key="6">
    <source>
        <dbReference type="EMBL" id="RKO89631.1"/>
    </source>
</evidence>
<name>A0A4P9WAK9_9FUNG</name>
<dbReference type="SMART" id="SM00490">
    <property type="entry name" value="HELICc"/>
    <property type="match status" value="1"/>
</dbReference>
<dbReference type="GO" id="GO:0005524">
    <property type="term" value="F:ATP binding"/>
    <property type="evidence" value="ECO:0007669"/>
    <property type="project" value="UniProtKB-KW"/>
</dbReference>